<keyword evidence="4" id="KW-1185">Reference proteome</keyword>
<accession>A9G2D1</accession>
<evidence type="ECO:0000313" key="4">
    <source>
        <dbReference type="Proteomes" id="UP000002139"/>
    </source>
</evidence>
<feature type="transmembrane region" description="Helical" evidence="2">
    <location>
        <begin position="158"/>
        <end position="189"/>
    </location>
</feature>
<dbReference type="KEGG" id="scl:sce2444"/>
<dbReference type="RefSeq" id="WP_012235076.1">
    <property type="nucleotide sequence ID" value="NC_010162.1"/>
</dbReference>
<dbReference type="OrthoDB" id="5487070at2"/>
<evidence type="ECO:0000313" key="3">
    <source>
        <dbReference type="EMBL" id="CAN92603.1"/>
    </source>
</evidence>
<dbReference type="STRING" id="448385.sce2444"/>
<gene>
    <name evidence="3" type="ordered locus">sce2444</name>
</gene>
<name>A9G2D1_SORC5</name>
<feature type="transmembrane region" description="Helical" evidence="2">
    <location>
        <begin position="129"/>
        <end position="146"/>
    </location>
</feature>
<feature type="transmembrane region" description="Helical" evidence="2">
    <location>
        <begin position="201"/>
        <end position="229"/>
    </location>
</feature>
<evidence type="ECO:0008006" key="5">
    <source>
        <dbReference type="Google" id="ProtNLM"/>
    </source>
</evidence>
<feature type="transmembrane region" description="Helical" evidence="2">
    <location>
        <begin position="351"/>
        <end position="369"/>
    </location>
</feature>
<feature type="compositionally biased region" description="Pro residues" evidence="1">
    <location>
        <begin position="22"/>
        <end position="31"/>
    </location>
</feature>
<feature type="transmembrane region" description="Helical" evidence="2">
    <location>
        <begin position="375"/>
        <end position="396"/>
    </location>
</feature>
<keyword evidence="2" id="KW-0472">Membrane</keyword>
<dbReference type="HOGENOM" id="CLU_039479_0_0_7"/>
<sequence length="555" mass="61600">MEMPVSSPPDSDPTPRAGAPAASPPRPPGAEAPPAVGSGDRWPCDRAFAATFVLLAVAAIVPIWRVRFLPLLDLPNHLAAVHIWHSFDEPWTRFRDFYELSLRPAPYGAYHILTHVIAYGVGLENANRVVLSGYVLAIPAAALGWARQTRRSPWLSVLTFPLAFTLSWACGFLPFLVGVALLLAGVLALDVYLDRPSPLRGAAVALLSVGCGLSHPLILFGYYVCVAVLMLCHLPRWSRIAVALPLFAPAVALVLWQLVAFKSPMVDLRSGPRFQGVWVPWHEMLRSFPEYTLDSVSGDLDTRLFWVLLVVASLLGLSGIAQRFLPGRSLPAREPAAPVGSLLDRLHRHRSLALCAAMAMCYFLVPLHLARPFDWWFVSGRFSPFICFFGFLAITAPLQGRSRLLMAPAVAAALVLPLHLSEKYARFDERVAPFARMVERIPPGAEVLFLTLPPRTDESLIIEGTNHFSSWVQIMHGGFSADGWHNVGFPFTLKRRLPAPPSNRGEWFKPDVHGVAYDYVIVRNERPDKPLFTAAHRSFRRIERDGAFTLYEHTR</sequence>
<evidence type="ECO:0000256" key="2">
    <source>
        <dbReference type="SAM" id="Phobius"/>
    </source>
</evidence>
<feature type="compositionally biased region" description="Pro residues" evidence="1">
    <location>
        <begin position="1"/>
        <end position="12"/>
    </location>
</feature>
<dbReference type="EMBL" id="AM746676">
    <property type="protein sequence ID" value="CAN92603.1"/>
    <property type="molecule type" value="Genomic_DNA"/>
</dbReference>
<dbReference type="BioCyc" id="SCEL448385:SCE_RS12520-MONOMER"/>
<feature type="region of interest" description="Disordered" evidence="1">
    <location>
        <begin position="1"/>
        <end position="37"/>
    </location>
</feature>
<organism evidence="3 4">
    <name type="scientific">Sorangium cellulosum (strain So ce56)</name>
    <name type="common">Polyangium cellulosum (strain So ce56)</name>
    <dbReference type="NCBI Taxonomy" id="448385"/>
    <lineage>
        <taxon>Bacteria</taxon>
        <taxon>Pseudomonadati</taxon>
        <taxon>Myxococcota</taxon>
        <taxon>Polyangia</taxon>
        <taxon>Polyangiales</taxon>
        <taxon>Polyangiaceae</taxon>
        <taxon>Sorangium</taxon>
    </lineage>
</organism>
<feature type="transmembrane region" description="Helical" evidence="2">
    <location>
        <begin position="304"/>
        <end position="325"/>
    </location>
</feature>
<feature type="transmembrane region" description="Helical" evidence="2">
    <location>
        <begin position="47"/>
        <end position="66"/>
    </location>
</feature>
<reference evidence="3 4" key="1">
    <citation type="journal article" date="2007" name="Nat. Biotechnol.">
        <title>Complete genome sequence of the myxobacterium Sorangium cellulosum.</title>
        <authorList>
            <person name="Schneiker S."/>
            <person name="Perlova O."/>
            <person name="Kaiser O."/>
            <person name="Gerth K."/>
            <person name="Alici A."/>
            <person name="Altmeyer M.O."/>
            <person name="Bartels D."/>
            <person name="Bekel T."/>
            <person name="Beyer S."/>
            <person name="Bode E."/>
            <person name="Bode H.B."/>
            <person name="Bolten C.J."/>
            <person name="Choudhuri J.V."/>
            <person name="Doss S."/>
            <person name="Elnakady Y.A."/>
            <person name="Frank B."/>
            <person name="Gaigalat L."/>
            <person name="Goesmann A."/>
            <person name="Groeger C."/>
            <person name="Gross F."/>
            <person name="Jelsbak L."/>
            <person name="Jelsbak L."/>
            <person name="Kalinowski J."/>
            <person name="Kegler C."/>
            <person name="Knauber T."/>
            <person name="Konietzny S."/>
            <person name="Kopp M."/>
            <person name="Krause L."/>
            <person name="Krug D."/>
            <person name="Linke B."/>
            <person name="Mahmud T."/>
            <person name="Martinez-Arias R."/>
            <person name="McHardy A.C."/>
            <person name="Merai M."/>
            <person name="Meyer F."/>
            <person name="Mormann S."/>
            <person name="Munoz-Dorado J."/>
            <person name="Perez J."/>
            <person name="Pradella S."/>
            <person name="Rachid S."/>
            <person name="Raddatz G."/>
            <person name="Rosenau F."/>
            <person name="Rueckert C."/>
            <person name="Sasse F."/>
            <person name="Scharfe M."/>
            <person name="Schuster S.C."/>
            <person name="Suen G."/>
            <person name="Treuner-Lange A."/>
            <person name="Velicer G.J."/>
            <person name="Vorholter F.-J."/>
            <person name="Weissman K.J."/>
            <person name="Welch R.D."/>
            <person name="Wenzel S.C."/>
            <person name="Whitworth D.E."/>
            <person name="Wilhelm S."/>
            <person name="Wittmann C."/>
            <person name="Bloecker H."/>
            <person name="Puehler A."/>
            <person name="Mueller R."/>
        </authorList>
    </citation>
    <scope>NUCLEOTIDE SEQUENCE [LARGE SCALE GENOMIC DNA]</scope>
    <source>
        <strain evidence="4">So ce56</strain>
    </source>
</reference>
<dbReference type="eggNOG" id="ENOG5030J6M">
    <property type="taxonomic scope" value="Bacteria"/>
</dbReference>
<dbReference type="AlphaFoldDB" id="A9G2D1"/>
<evidence type="ECO:0000256" key="1">
    <source>
        <dbReference type="SAM" id="MobiDB-lite"/>
    </source>
</evidence>
<protein>
    <recommendedName>
        <fullName evidence="5">Glycosyltransferase RgtA/B/C/D-like domain-containing protein</fullName>
    </recommendedName>
</protein>
<feature type="transmembrane region" description="Helical" evidence="2">
    <location>
        <begin position="241"/>
        <end position="259"/>
    </location>
</feature>
<dbReference type="Proteomes" id="UP000002139">
    <property type="component" value="Chromosome"/>
</dbReference>
<keyword evidence="2" id="KW-0812">Transmembrane</keyword>
<keyword evidence="2" id="KW-1133">Transmembrane helix</keyword>
<proteinExistence type="predicted"/>